<accession>A0AAD9GHJ1</accession>
<organism evidence="4 5">
    <name type="scientific">Babesia divergens</name>
    <dbReference type="NCBI Taxonomy" id="32595"/>
    <lineage>
        <taxon>Eukaryota</taxon>
        <taxon>Sar</taxon>
        <taxon>Alveolata</taxon>
        <taxon>Apicomplexa</taxon>
        <taxon>Aconoidasida</taxon>
        <taxon>Piroplasmida</taxon>
        <taxon>Babesiidae</taxon>
        <taxon>Babesia</taxon>
    </lineage>
</organism>
<dbReference type="Proteomes" id="UP001195914">
    <property type="component" value="Unassembled WGS sequence"/>
</dbReference>
<dbReference type="Pfam" id="PF11641">
    <property type="entry name" value="Antigen_Bd37"/>
    <property type="match status" value="1"/>
</dbReference>
<gene>
    <name evidence="4" type="ORF">X943_002445</name>
</gene>
<feature type="compositionally biased region" description="Basic and acidic residues" evidence="1">
    <location>
        <begin position="264"/>
        <end position="311"/>
    </location>
</feature>
<feature type="region of interest" description="Disordered" evidence="1">
    <location>
        <begin position="246"/>
        <end position="346"/>
    </location>
</feature>
<feature type="compositionally biased region" description="Polar residues" evidence="1">
    <location>
        <begin position="312"/>
        <end position="340"/>
    </location>
</feature>
<dbReference type="InterPro" id="IPR038272">
    <property type="entry name" value="Bd37_core_sf"/>
</dbReference>
<proteinExistence type="predicted"/>
<feature type="chain" id="PRO_5041994525" evidence="2">
    <location>
        <begin position="19"/>
        <end position="479"/>
    </location>
</feature>
<keyword evidence="5" id="KW-1185">Reference proteome</keyword>
<evidence type="ECO:0000313" key="4">
    <source>
        <dbReference type="EMBL" id="KAK1938579.1"/>
    </source>
</evidence>
<feature type="domain" description="Bd37 core" evidence="3">
    <location>
        <begin position="350"/>
        <end position="453"/>
    </location>
</feature>
<dbReference type="Gene3D" id="1.10.4170.10">
    <property type="entry name" value="Glycosylphosphatidylinositol-anchored merozoite surface protein"/>
    <property type="match status" value="1"/>
</dbReference>
<reference evidence="4" key="2">
    <citation type="submission" date="2021-05" db="EMBL/GenBank/DDBJ databases">
        <authorList>
            <person name="Pain A."/>
        </authorList>
    </citation>
    <scope>NUCLEOTIDE SEQUENCE</scope>
    <source>
        <strain evidence="4">1802A</strain>
    </source>
</reference>
<comment type="caution">
    <text evidence="4">The sequence shown here is derived from an EMBL/GenBank/DDBJ whole genome shotgun (WGS) entry which is preliminary data.</text>
</comment>
<evidence type="ECO:0000259" key="3">
    <source>
        <dbReference type="Pfam" id="PF11641"/>
    </source>
</evidence>
<dbReference type="InterPro" id="IPR021669">
    <property type="entry name" value="Bd37_core"/>
</dbReference>
<feature type="signal peptide" evidence="2">
    <location>
        <begin position="1"/>
        <end position="18"/>
    </location>
</feature>
<protein>
    <submittedName>
        <fullName evidence="4">Secreted antigen 1</fullName>
    </submittedName>
</protein>
<name>A0AAD9GHJ1_BABDI</name>
<evidence type="ECO:0000256" key="1">
    <source>
        <dbReference type="SAM" id="MobiDB-lite"/>
    </source>
</evidence>
<keyword evidence="2" id="KW-0732">Signal</keyword>
<evidence type="ECO:0000256" key="2">
    <source>
        <dbReference type="SAM" id="SignalP"/>
    </source>
</evidence>
<reference evidence="4" key="1">
    <citation type="journal article" date="2014" name="Nucleic Acids Res.">
        <title>The evolutionary dynamics of variant antigen genes in Babesia reveal a history of genomic innovation underlying host-parasite interaction.</title>
        <authorList>
            <person name="Jackson A.P."/>
            <person name="Otto T.D."/>
            <person name="Darby A."/>
            <person name="Ramaprasad A."/>
            <person name="Xia D."/>
            <person name="Echaide I.E."/>
            <person name="Farber M."/>
            <person name="Gahlot S."/>
            <person name="Gamble J."/>
            <person name="Gupta D."/>
            <person name="Gupta Y."/>
            <person name="Jackson L."/>
            <person name="Malandrin L."/>
            <person name="Malas T.B."/>
            <person name="Moussa E."/>
            <person name="Nair M."/>
            <person name="Reid A.J."/>
            <person name="Sanders M."/>
            <person name="Sharma J."/>
            <person name="Tracey A."/>
            <person name="Quail M.A."/>
            <person name="Weir W."/>
            <person name="Wastling J.M."/>
            <person name="Hall N."/>
            <person name="Willadsen P."/>
            <person name="Lingelbach K."/>
            <person name="Shiels B."/>
            <person name="Tait A."/>
            <person name="Berriman M."/>
            <person name="Allred D.R."/>
            <person name="Pain A."/>
        </authorList>
    </citation>
    <scope>NUCLEOTIDE SEQUENCE</scope>
    <source>
        <strain evidence="4">1802A</strain>
    </source>
</reference>
<sequence length="479" mass="53974">MKFLGILRVSTLFILASAFQGPREIFCSNLKVNPSTEVPTVEVSEVSENHEDSTVESSSQSDLVFKNSKWDDSQLASTVLLLEEFCKEVRADKFKKEISDANIMEVSWTCLSVSSYTKFLSDHSTVIYGPGSVAERNEIPRDFYEGKLKPEDFEVYVKWIVGNMPVIKKSYNKMLEESAKLTEEQLKSDNPVGPNKYGFVFTGERWNAILPQRSHIEDDSAPNLLVSLDKLQKCLKRVLKRSTVESPLVKEAEGSPVRSQDAVAEDRKEPHDHSDFSKEFNSEHDGKEPIKEAEMSNEEHEQHDVARKTETDVTSDPSTINLSGSFKNPDGSTATPSSNGAAEDMEADREGLLKRISDQRKELVERLSKSDAPYSLEDMKHFYCILRDEADVNPEAVQKVGKKIHTFLGNFGIHGEDAKGSLEVFMEMMEEYVMGLFSSTKQLSNEERAEMRKTVAEILEQLPKSHVNTQANDYDASDN</sequence>
<dbReference type="AlphaFoldDB" id="A0AAD9GHJ1"/>
<dbReference type="EMBL" id="JAHBMH010000024">
    <property type="protein sequence ID" value="KAK1938579.1"/>
    <property type="molecule type" value="Genomic_DNA"/>
</dbReference>
<evidence type="ECO:0000313" key="5">
    <source>
        <dbReference type="Proteomes" id="UP001195914"/>
    </source>
</evidence>